<proteinExistence type="inferred from homology"/>
<keyword evidence="3" id="KW-0732">Signal</keyword>
<dbReference type="PANTHER" id="PTHR11552:SF80">
    <property type="entry name" value="GMC OXIDOREDUCTASE"/>
    <property type="match status" value="1"/>
</dbReference>
<feature type="chain" id="PRO_5042539388" evidence="3">
    <location>
        <begin position="17"/>
        <end position="609"/>
    </location>
</feature>
<feature type="binding site" evidence="2">
    <location>
        <position position="289"/>
    </location>
    <ligand>
        <name>FAD</name>
        <dbReference type="ChEBI" id="CHEBI:57692"/>
    </ligand>
</feature>
<evidence type="ECO:0000256" key="2">
    <source>
        <dbReference type="PIRSR" id="PIRSR000137-2"/>
    </source>
</evidence>
<gene>
    <name evidence="5" type="ORF">QBC33DRAFT_589820</name>
</gene>
<feature type="domain" description="Glucose-methanol-choline oxidoreductase N-terminal" evidence="4">
    <location>
        <begin position="343"/>
        <end position="357"/>
    </location>
</feature>
<evidence type="ECO:0000256" key="1">
    <source>
        <dbReference type="ARBA" id="ARBA00010790"/>
    </source>
</evidence>
<dbReference type="GO" id="GO:0050660">
    <property type="term" value="F:flavin adenine dinucleotide binding"/>
    <property type="evidence" value="ECO:0007669"/>
    <property type="project" value="InterPro"/>
</dbReference>
<dbReference type="GO" id="GO:0016614">
    <property type="term" value="F:oxidoreductase activity, acting on CH-OH group of donors"/>
    <property type="evidence" value="ECO:0007669"/>
    <property type="project" value="InterPro"/>
</dbReference>
<protein>
    <submittedName>
        <fullName evidence="5">Alcohol oxidase</fullName>
    </submittedName>
</protein>
<reference evidence="5" key="1">
    <citation type="submission" date="2023-06" db="EMBL/GenBank/DDBJ databases">
        <title>Genome-scale phylogeny and comparative genomics of the fungal order Sordariales.</title>
        <authorList>
            <consortium name="Lawrence Berkeley National Laboratory"/>
            <person name="Hensen N."/>
            <person name="Bonometti L."/>
            <person name="Westerberg I."/>
            <person name="Brannstrom I.O."/>
            <person name="Guillou S."/>
            <person name="Cros-Aarteil S."/>
            <person name="Calhoun S."/>
            <person name="Haridas S."/>
            <person name="Kuo A."/>
            <person name="Mondo S."/>
            <person name="Pangilinan J."/>
            <person name="Riley R."/>
            <person name="Labutti K."/>
            <person name="Andreopoulos B."/>
            <person name="Lipzen A."/>
            <person name="Chen C."/>
            <person name="Yanf M."/>
            <person name="Daum C."/>
            <person name="Ng V."/>
            <person name="Clum A."/>
            <person name="Steindorff A."/>
            <person name="Ohm R."/>
            <person name="Martin F."/>
            <person name="Silar P."/>
            <person name="Natvig D."/>
            <person name="Lalanne C."/>
            <person name="Gautier V."/>
            <person name="Ament-Velasquez S.L."/>
            <person name="Kruys A."/>
            <person name="Hutchinson M.I."/>
            <person name="Powell A.J."/>
            <person name="Barry K."/>
            <person name="Miller A.N."/>
            <person name="Grigoriev I.V."/>
            <person name="Debuchy R."/>
            <person name="Gladieux P."/>
            <person name="Thoren M.H."/>
            <person name="Johannesson H."/>
        </authorList>
    </citation>
    <scope>NUCLEOTIDE SEQUENCE</scope>
    <source>
        <strain evidence="5">8032-3</strain>
    </source>
</reference>
<accession>A0AAJ0FET9</accession>
<evidence type="ECO:0000259" key="4">
    <source>
        <dbReference type="PROSITE" id="PS00624"/>
    </source>
</evidence>
<dbReference type="SUPFAM" id="SSF54373">
    <property type="entry name" value="FAD-linked reductases, C-terminal domain"/>
    <property type="match status" value="1"/>
</dbReference>
<dbReference type="PIRSF" id="PIRSF000137">
    <property type="entry name" value="Alcohol_oxidase"/>
    <property type="match status" value="1"/>
</dbReference>
<dbReference type="InterPro" id="IPR007867">
    <property type="entry name" value="GMC_OxRtase_C"/>
</dbReference>
<comment type="cofactor">
    <cofactor evidence="2">
        <name>FAD</name>
        <dbReference type="ChEBI" id="CHEBI:57692"/>
    </cofactor>
</comment>
<dbReference type="Gene3D" id="3.50.50.60">
    <property type="entry name" value="FAD/NAD(P)-binding domain"/>
    <property type="match status" value="2"/>
</dbReference>
<dbReference type="Proteomes" id="UP001244011">
    <property type="component" value="Unassembled WGS sequence"/>
</dbReference>
<sequence>MLWPFLLPLLALGAAAADNATSSYDYIVVGSGPGGGPLACNLARAGHSVLLLEAGEDHGDEEEVAQLANFNAAANDPNMRWDFFVKHSDDPNRELKFQHMVWRRTDGSFYVGQYPPASATQLGVWYPRTGTLGGCAMHNAGVCFLPYDDDWNLIVNKTGDDSWEASKMRKYFEKLENNTYLPTGTEGHGSDGWVQISQGYGVVPAKGSDGWVLDEQIAIATGQNTSNLASLLKRDINSADPKRDESTGFFAMSGHVDPNGKRTGPNVYIKATLNDPAKYPLTLKLNNFVTKLLFSDDAQNPTVVGVEVAEGANLYRASPHSTAGATGKVSRYYANKEVIVSGGTFNTPQLLKLSGIGPKAELEKYKIKVVKDLPGVGENMADNYEGGLLSVAKRDLVDMPGYAVVMMRTPTAPTARRNIFAFCGSFSFEGFWPGYPTDYGAGEYECALVHMAPKSQAGYVRLRSADPFDTPDINFNFFATGEDEDVTEILDAVKTLRKGFQGAPGDIGPWAERHPCPGTDRACTDDEQKALIKTQAYSHHATSSCAIGGDDDPMAVLDSNFRVRGVKNLRVVDASAFPVVPGAFPVLPTMMLSEKASEVILADAKAGSA</sequence>
<evidence type="ECO:0000313" key="5">
    <source>
        <dbReference type="EMBL" id="KAK1765926.1"/>
    </source>
</evidence>
<name>A0AAJ0FET9_9PEZI</name>
<dbReference type="Gene3D" id="3.30.560.10">
    <property type="entry name" value="Glucose Oxidase, domain 3"/>
    <property type="match status" value="1"/>
</dbReference>
<keyword evidence="2" id="KW-0285">Flavoprotein</keyword>
<keyword evidence="6" id="KW-1185">Reference proteome</keyword>
<keyword evidence="2" id="KW-0274">FAD</keyword>
<dbReference type="InterPro" id="IPR012132">
    <property type="entry name" value="GMC_OxRdtase"/>
</dbReference>
<dbReference type="PANTHER" id="PTHR11552">
    <property type="entry name" value="GLUCOSE-METHANOL-CHOLINE GMC OXIDOREDUCTASE"/>
    <property type="match status" value="1"/>
</dbReference>
<dbReference type="Pfam" id="PF05199">
    <property type="entry name" value="GMC_oxred_C"/>
    <property type="match status" value="1"/>
</dbReference>
<dbReference type="InterPro" id="IPR000172">
    <property type="entry name" value="GMC_OxRdtase_N"/>
</dbReference>
<dbReference type="AlphaFoldDB" id="A0AAJ0FET9"/>
<feature type="binding site" evidence="2">
    <location>
        <begin position="139"/>
        <end position="142"/>
    </location>
    <ligand>
        <name>FAD</name>
        <dbReference type="ChEBI" id="CHEBI:57692"/>
    </ligand>
</feature>
<comment type="similarity">
    <text evidence="1">Belongs to the GMC oxidoreductase family.</text>
</comment>
<organism evidence="5 6">
    <name type="scientific">Phialemonium atrogriseum</name>
    <dbReference type="NCBI Taxonomy" id="1093897"/>
    <lineage>
        <taxon>Eukaryota</taxon>
        <taxon>Fungi</taxon>
        <taxon>Dikarya</taxon>
        <taxon>Ascomycota</taxon>
        <taxon>Pezizomycotina</taxon>
        <taxon>Sordariomycetes</taxon>
        <taxon>Sordariomycetidae</taxon>
        <taxon>Cephalothecales</taxon>
        <taxon>Cephalothecaceae</taxon>
        <taxon>Phialemonium</taxon>
    </lineage>
</organism>
<feature type="signal peptide" evidence="3">
    <location>
        <begin position="1"/>
        <end position="16"/>
    </location>
</feature>
<dbReference type="PROSITE" id="PS00624">
    <property type="entry name" value="GMC_OXRED_2"/>
    <property type="match status" value="1"/>
</dbReference>
<dbReference type="SUPFAM" id="SSF51905">
    <property type="entry name" value="FAD/NAD(P)-binding domain"/>
    <property type="match status" value="1"/>
</dbReference>
<dbReference type="RefSeq" id="XP_060282139.1">
    <property type="nucleotide sequence ID" value="XM_060431593.1"/>
</dbReference>
<dbReference type="EMBL" id="MU839013">
    <property type="protein sequence ID" value="KAK1765926.1"/>
    <property type="molecule type" value="Genomic_DNA"/>
</dbReference>
<evidence type="ECO:0000256" key="3">
    <source>
        <dbReference type="SAM" id="SignalP"/>
    </source>
</evidence>
<comment type="caution">
    <text evidence="5">The sequence shown here is derived from an EMBL/GenBank/DDBJ whole genome shotgun (WGS) entry which is preliminary data.</text>
</comment>
<dbReference type="InterPro" id="IPR036188">
    <property type="entry name" value="FAD/NAD-bd_sf"/>
</dbReference>
<evidence type="ECO:0000313" key="6">
    <source>
        <dbReference type="Proteomes" id="UP001244011"/>
    </source>
</evidence>
<dbReference type="Pfam" id="PF00732">
    <property type="entry name" value="GMC_oxred_N"/>
    <property type="match status" value="1"/>
</dbReference>
<dbReference type="GeneID" id="85314780"/>